<evidence type="ECO:0000313" key="6">
    <source>
        <dbReference type="Proteomes" id="UP000317648"/>
    </source>
</evidence>
<dbReference type="EMBL" id="CP036433">
    <property type="protein sequence ID" value="QDU93004.1"/>
    <property type="molecule type" value="Genomic_DNA"/>
</dbReference>
<dbReference type="InterPro" id="IPR041628">
    <property type="entry name" value="ChlI/MoxR_AAA_lid"/>
</dbReference>
<gene>
    <name evidence="5" type="primary">ravA_1</name>
    <name evidence="5" type="ORF">Pla8534_07790</name>
</gene>
<name>A0A518DMD7_9BACT</name>
<evidence type="ECO:0000313" key="5">
    <source>
        <dbReference type="EMBL" id="QDU93004.1"/>
    </source>
</evidence>
<accession>A0A518DMD7</accession>
<dbReference type="Gene3D" id="1.10.8.80">
    <property type="entry name" value="Magnesium chelatase subunit I, C-Terminal domain"/>
    <property type="match status" value="1"/>
</dbReference>
<dbReference type="KEGG" id="lcre:Pla8534_07790"/>
<sequence length="341" mass="37194">MRFFGASYSDLLFQSAAIPLTSKITLSTAADTTLRAKIDDLRNNLCSVIRGKSEVVELVLTALFAGGSVLIEDVPGVGKTTLAKALAASVELKFQRVQCTPDLLPADIFGFSVYNPQEGVFRFRSGPIFTNILLLDEINRASPRTQSALLEAMAEGQVTIEGELRKLEAPFLVIATQNPVGHHGTFPLPESQLDRFLLQLTMEYPDPKSEMEILYSQTSAHPLHALKTVLTHDELIDCQERVKSIHVAENVAAYLVAIVGRTRTDSRLKLGCSPRGSLQLFRAAQAIAFLHNRDFVLPDDVQKAATPVLAHRLSSARSAHASTAAKREIVADIVSQVNVPV</sequence>
<dbReference type="SUPFAM" id="SSF52540">
    <property type="entry name" value="P-loop containing nucleoside triphosphate hydrolases"/>
    <property type="match status" value="1"/>
</dbReference>
<reference evidence="5 6" key="1">
    <citation type="submission" date="2019-02" db="EMBL/GenBank/DDBJ databases">
        <title>Deep-cultivation of Planctomycetes and their phenomic and genomic characterization uncovers novel biology.</title>
        <authorList>
            <person name="Wiegand S."/>
            <person name="Jogler M."/>
            <person name="Boedeker C."/>
            <person name="Pinto D."/>
            <person name="Vollmers J."/>
            <person name="Rivas-Marin E."/>
            <person name="Kohn T."/>
            <person name="Peeters S.H."/>
            <person name="Heuer A."/>
            <person name="Rast P."/>
            <person name="Oberbeckmann S."/>
            <person name="Bunk B."/>
            <person name="Jeske O."/>
            <person name="Meyerdierks A."/>
            <person name="Storesund J.E."/>
            <person name="Kallscheuer N."/>
            <person name="Luecker S."/>
            <person name="Lage O.M."/>
            <person name="Pohl T."/>
            <person name="Merkel B.J."/>
            <person name="Hornburger P."/>
            <person name="Mueller R.-W."/>
            <person name="Bruemmer F."/>
            <person name="Labrenz M."/>
            <person name="Spormann A.M."/>
            <person name="Op den Camp H."/>
            <person name="Overmann J."/>
            <person name="Amann R."/>
            <person name="Jetten M.S.M."/>
            <person name="Mascher T."/>
            <person name="Medema M.H."/>
            <person name="Devos D.P."/>
            <person name="Kaster A.-K."/>
            <person name="Ovreas L."/>
            <person name="Rohde M."/>
            <person name="Galperin M.Y."/>
            <person name="Jogler C."/>
        </authorList>
    </citation>
    <scope>NUCLEOTIDE SEQUENCE [LARGE SCALE GENOMIC DNA]</scope>
    <source>
        <strain evidence="5 6">Pla85_3_4</strain>
    </source>
</reference>
<dbReference type="Pfam" id="PF17863">
    <property type="entry name" value="AAA_lid_2"/>
    <property type="match status" value="1"/>
</dbReference>
<comment type="similarity">
    <text evidence="3">Belongs to the MoxR family.</text>
</comment>
<dbReference type="GO" id="GO:0016887">
    <property type="term" value="F:ATP hydrolysis activity"/>
    <property type="evidence" value="ECO:0007669"/>
    <property type="project" value="InterPro"/>
</dbReference>
<dbReference type="CDD" id="cd00009">
    <property type="entry name" value="AAA"/>
    <property type="match status" value="1"/>
</dbReference>
<dbReference type="PANTHER" id="PTHR42759">
    <property type="entry name" value="MOXR FAMILY PROTEIN"/>
    <property type="match status" value="1"/>
</dbReference>
<evidence type="ECO:0000256" key="3">
    <source>
        <dbReference type="ARBA" id="ARBA00061607"/>
    </source>
</evidence>
<organism evidence="5 6">
    <name type="scientific">Lignipirellula cremea</name>
    <dbReference type="NCBI Taxonomy" id="2528010"/>
    <lineage>
        <taxon>Bacteria</taxon>
        <taxon>Pseudomonadati</taxon>
        <taxon>Planctomycetota</taxon>
        <taxon>Planctomycetia</taxon>
        <taxon>Pirellulales</taxon>
        <taxon>Pirellulaceae</taxon>
        <taxon>Lignipirellula</taxon>
    </lineage>
</organism>
<dbReference type="Gene3D" id="3.40.50.300">
    <property type="entry name" value="P-loop containing nucleotide triphosphate hydrolases"/>
    <property type="match status" value="1"/>
</dbReference>
<dbReference type="Proteomes" id="UP000317648">
    <property type="component" value="Chromosome"/>
</dbReference>
<dbReference type="FunFam" id="3.40.50.300:FF:000640">
    <property type="entry name" value="MoxR family ATPase"/>
    <property type="match status" value="1"/>
</dbReference>
<feature type="domain" description="AAA+ ATPase" evidence="4">
    <location>
        <begin position="65"/>
        <end position="206"/>
    </location>
</feature>
<keyword evidence="1" id="KW-0547">Nucleotide-binding</keyword>
<keyword evidence="2" id="KW-0067">ATP-binding</keyword>
<evidence type="ECO:0000256" key="2">
    <source>
        <dbReference type="ARBA" id="ARBA00022840"/>
    </source>
</evidence>
<dbReference type="PANTHER" id="PTHR42759:SF5">
    <property type="entry name" value="METHANOL DEHYDROGENASE REGULATOR"/>
    <property type="match status" value="1"/>
</dbReference>
<evidence type="ECO:0000259" key="4">
    <source>
        <dbReference type="SMART" id="SM00382"/>
    </source>
</evidence>
<dbReference type="InterPro" id="IPR003593">
    <property type="entry name" value="AAA+_ATPase"/>
</dbReference>
<proteinExistence type="inferred from homology"/>
<dbReference type="GO" id="GO:0005524">
    <property type="term" value="F:ATP binding"/>
    <property type="evidence" value="ECO:0007669"/>
    <property type="project" value="UniProtKB-KW"/>
</dbReference>
<evidence type="ECO:0000256" key="1">
    <source>
        <dbReference type="ARBA" id="ARBA00022741"/>
    </source>
</evidence>
<dbReference type="Pfam" id="PF07726">
    <property type="entry name" value="AAA_3"/>
    <property type="match status" value="1"/>
</dbReference>
<dbReference type="InterPro" id="IPR050764">
    <property type="entry name" value="CbbQ/NirQ/NorQ/GpvN"/>
</dbReference>
<dbReference type="PIRSF" id="PIRSF002849">
    <property type="entry name" value="AAA_ATPase_chaperone_MoxR_prd"/>
    <property type="match status" value="1"/>
</dbReference>
<dbReference type="SMART" id="SM00382">
    <property type="entry name" value="AAA"/>
    <property type="match status" value="1"/>
</dbReference>
<dbReference type="InterPro" id="IPR027417">
    <property type="entry name" value="P-loop_NTPase"/>
</dbReference>
<protein>
    <submittedName>
        <fullName evidence="5">ATPase RavA</fullName>
    </submittedName>
</protein>
<dbReference type="InterPro" id="IPR011703">
    <property type="entry name" value="ATPase_AAA-3"/>
</dbReference>
<keyword evidence="6" id="KW-1185">Reference proteome</keyword>
<dbReference type="AlphaFoldDB" id="A0A518DMD7"/>
<dbReference type="OrthoDB" id="9808397at2"/>